<dbReference type="Proteomes" id="UP000291084">
    <property type="component" value="Chromosome 7"/>
</dbReference>
<keyword evidence="2" id="KW-1185">Reference proteome</keyword>
<name>A0A0S3SH33_PHAAN</name>
<organism evidence="1 2">
    <name type="scientific">Vigna angularis var. angularis</name>
    <dbReference type="NCBI Taxonomy" id="157739"/>
    <lineage>
        <taxon>Eukaryota</taxon>
        <taxon>Viridiplantae</taxon>
        <taxon>Streptophyta</taxon>
        <taxon>Embryophyta</taxon>
        <taxon>Tracheophyta</taxon>
        <taxon>Spermatophyta</taxon>
        <taxon>Magnoliopsida</taxon>
        <taxon>eudicotyledons</taxon>
        <taxon>Gunneridae</taxon>
        <taxon>Pentapetalae</taxon>
        <taxon>rosids</taxon>
        <taxon>fabids</taxon>
        <taxon>Fabales</taxon>
        <taxon>Fabaceae</taxon>
        <taxon>Papilionoideae</taxon>
        <taxon>50 kb inversion clade</taxon>
        <taxon>NPAAA clade</taxon>
        <taxon>indigoferoid/millettioid clade</taxon>
        <taxon>Phaseoleae</taxon>
        <taxon>Vigna</taxon>
    </lineage>
</organism>
<dbReference type="EMBL" id="AP015040">
    <property type="protein sequence ID" value="BAT92195.1"/>
    <property type="molecule type" value="Genomic_DNA"/>
</dbReference>
<proteinExistence type="predicted"/>
<sequence>VKSYLVIEDKEIRCHHLTTTLHLYCVARHSTKCHPLSSCRWRLPPPRLPSTTPCLSMRLAYTLCVASRLR</sequence>
<dbReference type="AlphaFoldDB" id="A0A0S3SH33"/>
<protein>
    <submittedName>
        <fullName evidence="1">Uncharacterized protein</fullName>
    </submittedName>
</protein>
<reference evidence="1 2" key="1">
    <citation type="journal article" date="2015" name="Sci. Rep.">
        <title>The power of single molecule real-time sequencing technology in the de novo assembly of a eukaryotic genome.</title>
        <authorList>
            <person name="Sakai H."/>
            <person name="Naito K."/>
            <person name="Ogiso-Tanaka E."/>
            <person name="Takahashi Y."/>
            <person name="Iseki K."/>
            <person name="Muto C."/>
            <person name="Satou K."/>
            <person name="Teruya K."/>
            <person name="Shiroma A."/>
            <person name="Shimoji M."/>
            <person name="Hirano T."/>
            <person name="Itoh T."/>
            <person name="Kaga A."/>
            <person name="Tomooka N."/>
        </authorList>
    </citation>
    <scope>NUCLEOTIDE SEQUENCE [LARGE SCALE GENOMIC DNA]</scope>
    <source>
        <strain evidence="2">cv. Shumari</strain>
    </source>
</reference>
<evidence type="ECO:0000313" key="1">
    <source>
        <dbReference type="EMBL" id="BAT92195.1"/>
    </source>
</evidence>
<accession>A0A0S3SH33</accession>
<evidence type="ECO:0000313" key="2">
    <source>
        <dbReference type="Proteomes" id="UP000291084"/>
    </source>
</evidence>
<gene>
    <name evidence="1" type="primary">Vigan.07G087400</name>
    <name evidence="1" type="ORF">VIGAN_07087400</name>
</gene>
<feature type="non-terminal residue" evidence="1">
    <location>
        <position position="1"/>
    </location>
</feature>